<dbReference type="Proteomes" id="UP000051727">
    <property type="component" value="Unassembled WGS sequence"/>
</dbReference>
<accession>A0A0R2FZE0</accession>
<dbReference type="STRING" id="1618.IV36_GL002267"/>
<dbReference type="AlphaFoldDB" id="A0A0R2FZE0"/>
<reference evidence="1 2" key="1">
    <citation type="journal article" date="2015" name="Genome Announc.">
        <title>Expanding the biotechnology potential of lactobacilli through comparative genomics of 213 strains and associated genera.</title>
        <authorList>
            <person name="Sun Z."/>
            <person name="Harris H.M."/>
            <person name="McCann A."/>
            <person name="Guo C."/>
            <person name="Argimon S."/>
            <person name="Zhang W."/>
            <person name="Yang X."/>
            <person name="Jeffery I.B."/>
            <person name="Cooney J.C."/>
            <person name="Kagawa T.F."/>
            <person name="Liu W."/>
            <person name="Song Y."/>
            <person name="Salvetti E."/>
            <person name="Wrobel A."/>
            <person name="Rasinkangas P."/>
            <person name="Parkhill J."/>
            <person name="Rea M.C."/>
            <person name="O'Sullivan O."/>
            <person name="Ritari J."/>
            <person name="Douillard F.P."/>
            <person name="Paul Ross R."/>
            <person name="Yang R."/>
            <person name="Briner A.E."/>
            <person name="Felis G.E."/>
            <person name="de Vos W.M."/>
            <person name="Barrangou R."/>
            <person name="Klaenhammer T.R."/>
            <person name="Caufield P.W."/>
            <person name="Cui Y."/>
            <person name="Zhang H."/>
            <person name="O'Toole P.W."/>
        </authorList>
    </citation>
    <scope>NUCLEOTIDE SEQUENCE [LARGE SCALE GENOMIC DNA]</scope>
    <source>
        <strain evidence="1 2">ATCC 27304</strain>
    </source>
</reference>
<organism evidence="1 2">
    <name type="scientific">Liquorilactobacillus mali</name>
    <dbReference type="NCBI Taxonomy" id="1618"/>
    <lineage>
        <taxon>Bacteria</taxon>
        <taxon>Bacillati</taxon>
        <taxon>Bacillota</taxon>
        <taxon>Bacilli</taxon>
        <taxon>Lactobacillales</taxon>
        <taxon>Lactobacillaceae</taxon>
        <taxon>Liquorilactobacillus</taxon>
    </lineage>
</organism>
<evidence type="ECO:0000313" key="2">
    <source>
        <dbReference type="Proteomes" id="UP000051727"/>
    </source>
</evidence>
<dbReference type="RefSeq" id="WP_235810247.1">
    <property type="nucleotide sequence ID" value="NZ_JATAAJ010000013.1"/>
</dbReference>
<gene>
    <name evidence="1" type="ORF">IV36_GL002267</name>
</gene>
<dbReference type="PATRIC" id="fig|1618.3.peg.2329"/>
<dbReference type="EMBL" id="JQAR01000008">
    <property type="protein sequence ID" value="KRN30228.1"/>
    <property type="molecule type" value="Genomic_DNA"/>
</dbReference>
<comment type="caution">
    <text evidence="1">The sequence shown here is derived from an EMBL/GenBank/DDBJ whole genome shotgun (WGS) entry which is preliminary data.</text>
</comment>
<proteinExistence type="predicted"/>
<name>A0A0R2FZE0_9LACO</name>
<evidence type="ECO:0000313" key="1">
    <source>
        <dbReference type="EMBL" id="KRN30228.1"/>
    </source>
</evidence>
<sequence>MVDIIYIVEESKNSKELEMFNYLIEHKESLGKQNRNRNLVVYKVSKNGKVRPADSKVQEIVDLLGTNALPIVLTVKKGSLYSNTELEAMFDGISLQQGEEH</sequence>
<protein>
    <submittedName>
        <fullName evidence="1">Uncharacterized protein</fullName>
    </submittedName>
</protein>